<evidence type="ECO:0000313" key="4">
    <source>
        <dbReference type="Proteomes" id="UP000236732"/>
    </source>
</evidence>
<protein>
    <recommendedName>
        <fullName evidence="2">Antitoxin</fullName>
    </recommendedName>
</protein>
<evidence type="ECO:0000256" key="1">
    <source>
        <dbReference type="ARBA" id="ARBA00009981"/>
    </source>
</evidence>
<dbReference type="OrthoDB" id="3536643at2"/>
<name>A0A1H6EXM9_9ACTN</name>
<dbReference type="EMBL" id="FNVT01000020">
    <property type="protein sequence ID" value="SEH01384.1"/>
    <property type="molecule type" value="Genomic_DNA"/>
</dbReference>
<dbReference type="Proteomes" id="UP000236732">
    <property type="component" value="Unassembled WGS sequence"/>
</dbReference>
<dbReference type="Pfam" id="PF02604">
    <property type="entry name" value="PhdYeFM_antitox"/>
    <property type="match status" value="1"/>
</dbReference>
<keyword evidence="4" id="KW-1185">Reference proteome</keyword>
<dbReference type="SUPFAM" id="SSF143120">
    <property type="entry name" value="YefM-like"/>
    <property type="match status" value="1"/>
</dbReference>
<dbReference type="RefSeq" id="WP_103962480.1">
    <property type="nucleotide sequence ID" value="NZ_FNVT01000020.1"/>
</dbReference>
<comment type="function">
    <text evidence="2">Antitoxin component of a type II toxin-antitoxin (TA) system.</text>
</comment>
<dbReference type="NCBIfam" id="TIGR01552">
    <property type="entry name" value="phd_fam"/>
    <property type="match status" value="1"/>
</dbReference>
<organism evidence="3 4">
    <name type="scientific">Nonomuraea solani</name>
    <dbReference type="NCBI Taxonomy" id="1144553"/>
    <lineage>
        <taxon>Bacteria</taxon>
        <taxon>Bacillati</taxon>
        <taxon>Actinomycetota</taxon>
        <taxon>Actinomycetes</taxon>
        <taxon>Streptosporangiales</taxon>
        <taxon>Streptosporangiaceae</taxon>
        <taxon>Nonomuraea</taxon>
    </lineage>
</organism>
<accession>A0A1H6EXM9</accession>
<proteinExistence type="inferred from homology"/>
<gene>
    <name evidence="3" type="ORF">SAMN05444920_12088</name>
</gene>
<dbReference type="InterPro" id="IPR036165">
    <property type="entry name" value="YefM-like_sf"/>
</dbReference>
<evidence type="ECO:0000313" key="3">
    <source>
        <dbReference type="EMBL" id="SEH01384.1"/>
    </source>
</evidence>
<comment type="similarity">
    <text evidence="1 2">Belongs to the phD/YefM antitoxin family.</text>
</comment>
<reference evidence="3 4" key="1">
    <citation type="submission" date="2016-10" db="EMBL/GenBank/DDBJ databases">
        <authorList>
            <person name="de Groot N.N."/>
        </authorList>
    </citation>
    <scope>NUCLEOTIDE SEQUENCE [LARGE SCALE GENOMIC DNA]</scope>
    <source>
        <strain evidence="3 4">CGMCC 4.7037</strain>
    </source>
</reference>
<sequence length="98" mass="10843">MKTDSLGIVEARNKLGTLVARAVHGHEITLISRSAGERAVLISEADYEELLSARRELEAGQVRDAIAARERGELRLHRYESRDDVYADFGLPAPGERA</sequence>
<dbReference type="Gene3D" id="3.40.1620.10">
    <property type="entry name" value="YefM-like domain"/>
    <property type="match status" value="1"/>
</dbReference>
<dbReference type="InterPro" id="IPR006442">
    <property type="entry name" value="Antitoxin_Phd/YefM"/>
</dbReference>
<evidence type="ECO:0000256" key="2">
    <source>
        <dbReference type="RuleBase" id="RU362080"/>
    </source>
</evidence>
<dbReference type="AlphaFoldDB" id="A0A1H6EXM9"/>